<sequence length="103" mass="12124">MMYRYKNYRDAYKPNVENVIHIFTHSSYQIILVCPLNSMCRNIGSRIPSTEYTIKHPLYPFIEFYIFARGFSTLPRTERGQGTCLDSSSSIRDTRVLFKMRLG</sequence>
<dbReference type="AlphaFoldDB" id="A0A8D9EFA1"/>
<accession>A0A8D9EFA1</accession>
<reference evidence="1" key="1">
    <citation type="submission" date="2021-05" db="EMBL/GenBank/DDBJ databases">
        <authorList>
            <person name="Alioto T."/>
            <person name="Alioto T."/>
            <person name="Gomez Garrido J."/>
        </authorList>
    </citation>
    <scope>NUCLEOTIDE SEQUENCE</scope>
</reference>
<dbReference type="EMBL" id="HBUF01530085">
    <property type="protein sequence ID" value="CAG6751571.1"/>
    <property type="molecule type" value="Transcribed_RNA"/>
</dbReference>
<organism evidence="1">
    <name type="scientific">Cacopsylla melanoneura</name>
    <dbReference type="NCBI Taxonomy" id="428564"/>
    <lineage>
        <taxon>Eukaryota</taxon>
        <taxon>Metazoa</taxon>
        <taxon>Ecdysozoa</taxon>
        <taxon>Arthropoda</taxon>
        <taxon>Hexapoda</taxon>
        <taxon>Insecta</taxon>
        <taxon>Pterygota</taxon>
        <taxon>Neoptera</taxon>
        <taxon>Paraneoptera</taxon>
        <taxon>Hemiptera</taxon>
        <taxon>Sternorrhyncha</taxon>
        <taxon>Psylloidea</taxon>
        <taxon>Psyllidae</taxon>
        <taxon>Psyllinae</taxon>
        <taxon>Cacopsylla</taxon>
    </lineage>
</organism>
<protein>
    <submittedName>
        <fullName evidence="1">Uncharacterized protein</fullName>
    </submittedName>
</protein>
<name>A0A8D9EFA1_9HEMI</name>
<proteinExistence type="predicted"/>
<evidence type="ECO:0000313" key="1">
    <source>
        <dbReference type="EMBL" id="CAG6751571.1"/>
    </source>
</evidence>